<dbReference type="Gene3D" id="1.25.40.10">
    <property type="entry name" value="Tetratricopeptide repeat domain"/>
    <property type="match status" value="3"/>
</dbReference>
<organism evidence="5 6">
    <name type="scientific">Segatella hominis</name>
    <dbReference type="NCBI Taxonomy" id="2518605"/>
    <lineage>
        <taxon>Bacteria</taxon>
        <taxon>Pseudomonadati</taxon>
        <taxon>Bacteroidota</taxon>
        <taxon>Bacteroidia</taxon>
        <taxon>Bacteroidales</taxon>
        <taxon>Prevotellaceae</taxon>
        <taxon>Segatella</taxon>
    </lineage>
</organism>
<gene>
    <name evidence="5" type="ORF">EXN75_09805</name>
</gene>
<dbReference type="Proteomes" id="UP000297872">
    <property type="component" value="Unassembled WGS sequence"/>
</dbReference>
<evidence type="ECO:0000256" key="1">
    <source>
        <dbReference type="ARBA" id="ARBA00022737"/>
    </source>
</evidence>
<comment type="caution">
    <text evidence="5">The sequence shown here is derived from an EMBL/GenBank/DDBJ whole genome shotgun (WGS) entry which is preliminary data.</text>
</comment>
<dbReference type="PANTHER" id="PTHR44943">
    <property type="entry name" value="CELLULOSE SYNTHASE OPERON PROTEIN C"/>
    <property type="match status" value="1"/>
</dbReference>
<feature type="signal peptide" evidence="4">
    <location>
        <begin position="1"/>
        <end position="20"/>
    </location>
</feature>
<evidence type="ECO:0000313" key="6">
    <source>
        <dbReference type="Proteomes" id="UP000297872"/>
    </source>
</evidence>
<reference evidence="5 6" key="1">
    <citation type="submission" date="2019-02" db="EMBL/GenBank/DDBJ databases">
        <title>Draft Genome Sequence of the Prevotella sp. BCRC 81118, Isolated from Human Feces.</title>
        <authorList>
            <person name="Huang C.-H."/>
        </authorList>
    </citation>
    <scope>NUCLEOTIDE SEQUENCE [LARGE SCALE GENOMIC DNA]</scope>
    <source>
        <strain evidence="5 6">BCRC 81118</strain>
    </source>
</reference>
<dbReference type="EMBL" id="SGVY01000024">
    <property type="protein sequence ID" value="TFH79654.1"/>
    <property type="molecule type" value="Genomic_DNA"/>
</dbReference>
<protein>
    <submittedName>
        <fullName evidence="5">Tetratricopeptide repeat protein</fullName>
    </submittedName>
</protein>
<dbReference type="SUPFAM" id="SSF48452">
    <property type="entry name" value="TPR-like"/>
    <property type="match status" value="2"/>
</dbReference>
<dbReference type="Pfam" id="PF12895">
    <property type="entry name" value="ANAPC3"/>
    <property type="match status" value="1"/>
</dbReference>
<proteinExistence type="predicted"/>
<evidence type="ECO:0000256" key="2">
    <source>
        <dbReference type="ARBA" id="ARBA00022803"/>
    </source>
</evidence>
<keyword evidence="2 3" id="KW-0802">TPR repeat</keyword>
<dbReference type="InterPro" id="IPR019734">
    <property type="entry name" value="TPR_rpt"/>
</dbReference>
<evidence type="ECO:0000313" key="5">
    <source>
        <dbReference type="EMBL" id="TFH79654.1"/>
    </source>
</evidence>
<dbReference type="InterPro" id="IPR051685">
    <property type="entry name" value="Ycf3/AcsC/BcsC/TPR_MFPF"/>
</dbReference>
<keyword evidence="4" id="KW-0732">Signal</keyword>
<dbReference type="AlphaFoldDB" id="A0A4Y8VHH0"/>
<evidence type="ECO:0000256" key="3">
    <source>
        <dbReference type="PROSITE-ProRule" id="PRU00339"/>
    </source>
</evidence>
<dbReference type="PROSITE" id="PS50005">
    <property type="entry name" value="TPR"/>
    <property type="match status" value="1"/>
</dbReference>
<feature type="chain" id="PRO_5021459514" evidence="4">
    <location>
        <begin position="21"/>
        <end position="352"/>
    </location>
</feature>
<feature type="repeat" description="TPR" evidence="3">
    <location>
        <begin position="194"/>
        <end position="227"/>
    </location>
</feature>
<keyword evidence="6" id="KW-1185">Reference proteome</keyword>
<dbReference type="RefSeq" id="WP_134843663.1">
    <property type="nucleotide sequence ID" value="NZ_SGVY01000024.1"/>
</dbReference>
<name>A0A4Y8VHH0_9BACT</name>
<keyword evidence="1" id="KW-0677">Repeat</keyword>
<dbReference type="OrthoDB" id="1060917at2"/>
<accession>A0A4Y8VHH0</accession>
<dbReference type="PANTHER" id="PTHR44943:SF8">
    <property type="entry name" value="TPR REPEAT-CONTAINING PROTEIN MJ0263"/>
    <property type="match status" value="1"/>
</dbReference>
<dbReference type="InterPro" id="IPR011990">
    <property type="entry name" value="TPR-like_helical_dom_sf"/>
</dbReference>
<dbReference type="SMART" id="SM00028">
    <property type="entry name" value="TPR"/>
    <property type="match status" value="3"/>
</dbReference>
<sequence length="352" mass="40898">MKQFRLILILWLCMAMNAKANETTANLLQQGDSCLSRYDVFHATQYYQKYLEANPSHLEARRKLASCYRKVGNYTACISCLDKIPSDSINHEDMRMFYYAYLNQNNNDKVSLWGERIAFLFPYDSEIIASLASHYNGANQPGRAEEVAKNYISQCDSTNLYVNKEYAYSLFMQFKYDEAIPLYEKLIAQGFDNFESNFVLGLCYENQPNKEEALKHYQKAVQFKSDNATCLFHLALAEKALNMDSLSMAHFNQSLEVSLPKDRALRTYKWLADLHFQHNRYADAARDFELSILYDEEDDPLNYYNAAQMFIASKNKLKAKQHLQMFLANANRLEDKKEAAQLISKAKEQLKQ</sequence>
<evidence type="ECO:0000256" key="4">
    <source>
        <dbReference type="SAM" id="SignalP"/>
    </source>
</evidence>
<dbReference type="GeneID" id="302995578"/>